<evidence type="ECO:0000313" key="3">
    <source>
        <dbReference type="Proteomes" id="UP000234341"/>
    </source>
</evidence>
<dbReference type="Proteomes" id="UP000234341">
    <property type="component" value="Unassembled WGS sequence"/>
</dbReference>
<keyword evidence="1" id="KW-0812">Transmembrane</keyword>
<reference evidence="2 3" key="1">
    <citation type="submission" date="2017-12" db="EMBL/GenBank/DDBJ databases">
        <title>Genome sequence of the active heterotrophic nitrifier-denitrifier, Cupriavidus pauculus UM1.</title>
        <authorList>
            <person name="Putonti C."/>
            <person name="Castignetti D."/>
        </authorList>
    </citation>
    <scope>NUCLEOTIDE SEQUENCE [LARGE SCALE GENOMIC DNA]</scope>
    <source>
        <strain evidence="2 3">UM1</strain>
    </source>
</reference>
<dbReference type="InterPro" id="IPR010699">
    <property type="entry name" value="DUF1275"/>
</dbReference>
<feature type="transmembrane region" description="Helical" evidence="1">
    <location>
        <begin position="93"/>
        <end position="113"/>
    </location>
</feature>
<feature type="transmembrane region" description="Helical" evidence="1">
    <location>
        <begin position="125"/>
        <end position="144"/>
    </location>
</feature>
<dbReference type="PANTHER" id="PTHR37314">
    <property type="entry name" value="SLR0142 PROTEIN"/>
    <property type="match status" value="1"/>
</dbReference>
<feature type="transmembrane region" description="Helical" evidence="1">
    <location>
        <begin position="190"/>
        <end position="207"/>
    </location>
</feature>
<dbReference type="OrthoDB" id="5125627at2"/>
<feature type="transmembrane region" description="Helical" evidence="1">
    <location>
        <begin position="213"/>
        <end position="231"/>
    </location>
</feature>
<dbReference type="PANTHER" id="PTHR37314:SF5">
    <property type="entry name" value="SLR0142 PROTEIN"/>
    <property type="match status" value="1"/>
</dbReference>
<evidence type="ECO:0000256" key="1">
    <source>
        <dbReference type="SAM" id="Phobius"/>
    </source>
</evidence>
<dbReference type="EMBL" id="PJRP01000019">
    <property type="protein sequence ID" value="PLP97239.1"/>
    <property type="molecule type" value="Genomic_DNA"/>
</dbReference>
<dbReference type="RefSeq" id="WP_101684766.1">
    <property type="nucleotide sequence ID" value="NZ_PJRP01000019.1"/>
</dbReference>
<gene>
    <name evidence="2" type="ORF">CYJ10_28400</name>
</gene>
<proteinExistence type="predicted"/>
<dbReference type="AlphaFoldDB" id="A0A2N5C4U3"/>
<organism evidence="2 3">
    <name type="scientific">Cupriavidus pauculus</name>
    <dbReference type="NCBI Taxonomy" id="82633"/>
    <lineage>
        <taxon>Bacteria</taxon>
        <taxon>Pseudomonadati</taxon>
        <taxon>Pseudomonadota</taxon>
        <taxon>Betaproteobacteria</taxon>
        <taxon>Burkholderiales</taxon>
        <taxon>Burkholderiaceae</taxon>
        <taxon>Cupriavidus</taxon>
    </lineage>
</organism>
<keyword evidence="1" id="KW-0472">Membrane</keyword>
<accession>A0A2N5C4U3</accession>
<keyword evidence="1" id="KW-1133">Transmembrane helix</keyword>
<evidence type="ECO:0000313" key="2">
    <source>
        <dbReference type="EMBL" id="PLP97239.1"/>
    </source>
</evidence>
<protein>
    <submittedName>
        <fullName evidence="2">DUF1275 domain-containing protein</fullName>
    </submittedName>
</protein>
<name>A0A2N5C4U3_9BURK</name>
<comment type="caution">
    <text evidence="2">The sequence shown here is derived from an EMBL/GenBank/DDBJ whole genome shotgun (WGS) entry which is preliminary data.</text>
</comment>
<feature type="transmembrane region" description="Helical" evidence="1">
    <location>
        <begin position="20"/>
        <end position="42"/>
    </location>
</feature>
<sequence>MVTNGSAGRTGGAGKLDITAFAFVAGYTDVIGFIALAGLFTAHVTGNLIMIGVESVGSTEGLFLKVLALPVFVGVVALVRLTEKRLIQRDRDAAVPLVAVESLLLAAFASVGLRMQALGAGTDSHLAMLAGLLAVAAMAIQNALSRTSLADLGPTTIMTGNSTQVVIDLVDLFSAPPESRGAIRARLGKMVPSVLSFAVGAILGALAYTRVGYAAVALPIVVLVVICVRRARSRTAVPAR</sequence>
<feature type="transmembrane region" description="Helical" evidence="1">
    <location>
        <begin position="62"/>
        <end position="81"/>
    </location>
</feature>
<dbReference type="Pfam" id="PF06912">
    <property type="entry name" value="DUF1275"/>
    <property type="match status" value="1"/>
</dbReference>